<protein>
    <submittedName>
        <fullName evidence="1">Uncharacterized protein</fullName>
    </submittedName>
</protein>
<dbReference type="EMBL" id="CAJHNH020004412">
    <property type="protein sequence ID" value="CAG5130985.1"/>
    <property type="molecule type" value="Genomic_DNA"/>
</dbReference>
<name>A0A8S3ZTX3_9EUPU</name>
<reference evidence="1" key="1">
    <citation type="submission" date="2021-04" db="EMBL/GenBank/DDBJ databases">
        <authorList>
            <consortium name="Molecular Ecology Group"/>
        </authorList>
    </citation>
    <scope>NUCLEOTIDE SEQUENCE</scope>
</reference>
<accession>A0A8S3ZTX3</accession>
<keyword evidence="2" id="KW-1185">Reference proteome</keyword>
<evidence type="ECO:0000313" key="1">
    <source>
        <dbReference type="EMBL" id="CAG5130985.1"/>
    </source>
</evidence>
<feature type="non-terminal residue" evidence="1">
    <location>
        <position position="75"/>
    </location>
</feature>
<sequence>MRLYKLWFLKKKKYIFRVTVVFLSHRHNISLTKFYHNHYHLQCGKGRRSVKGKKIAEYKSDGLERKDEKENRKKT</sequence>
<dbReference type="Proteomes" id="UP000678393">
    <property type="component" value="Unassembled WGS sequence"/>
</dbReference>
<organism evidence="1 2">
    <name type="scientific">Candidula unifasciata</name>
    <dbReference type="NCBI Taxonomy" id="100452"/>
    <lineage>
        <taxon>Eukaryota</taxon>
        <taxon>Metazoa</taxon>
        <taxon>Spiralia</taxon>
        <taxon>Lophotrochozoa</taxon>
        <taxon>Mollusca</taxon>
        <taxon>Gastropoda</taxon>
        <taxon>Heterobranchia</taxon>
        <taxon>Euthyneura</taxon>
        <taxon>Panpulmonata</taxon>
        <taxon>Eupulmonata</taxon>
        <taxon>Stylommatophora</taxon>
        <taxon>Helicina</taxon>
        <taxon>Helicoidea</taxon>
        <taxon>Geomitridae</taxon>
        <taxon>Candidula</taxon>
    </lineage>
</organism>
<evidence type="ECO:0000313" key="2">
    <source>
        <dbReference type="Proteomes" id="UP000678393"/>
    </source>
</evidence>
<dbReference type="AlphaFoldDB" id="A0A8S3ZTX3"/>
<comment type="caution">
    <text evidence="1">The sequence shown here is derived from an EMBL/GenBank/DDBJ whole genome shotgun (WGS) entry which is preliminary data.</text>
</comment>
<gene>
    <name evidence="1" type="ORF">CUNI_LOCUS16543</name>
</gene>
<proteinExistence type="predicted"/>